<sequence length="95" mass="11334">MLKSFIVNHRPVKIFDPKNEEHRSLFQKYLKTQSWAHSPYQWAIDDDSMDIVHCISKKIVSYYLNDEFVAKKPRKSPQKNIFKINDLKSPKKVVK</sequence>
<gene>
    <name evidence="1" type="ORF">UFOVP71_231</name>
</gene>
<organism evidence="1">
    <name type="scientific">uncultured Caudovirales phage</name>
    <dbReference type="NCBI Taxonomy" id="2100421"/>
    <lineage>
        <taxon>Viruses</taxon>
        <taxon>Duplodnaviria</taxon>
        <taxon>Heunggongvirae</taxon>
        <taxon>Uroviricota</taxon>
        <taxon>Caudoviricetes</taxon>
        <taxon>Peduoviridae</taxon>
        <taxon>Maltschvirus</taxon>
        <taxon>Maltschvirus maltsch</taxon>
    </lineage>
</organism>
<proteinExistence type="predicted"/>
<accession>A0A6J5TA71</accession>
<protein>
    <submittedName>
        <fullName evidence="1">Uncharacterized protein</fullName>
    </submittedName>
</protein>
<dbReference type="EMBL" id="LR797824">
    <property type="protein sequence ID" value="CAB4241693.1"/>
    <property type="molecule type" value="Genomic_DNA"/>
</dbReference>
<reference evidence="1" key="1">
    <citation type="submission" date="2020-05" db="EMBL/GenBank/DDBJ databases">
        <authorList>
            <person name="Chiriac C."/>
            <person name="Salcher M."/>
            <person name="Ghai R."/>
            <person name="Kavagutti S V."/>
        </authorList>
    </citation>
    <scope>NUCLEOTIDE SEQUENCE</scope>
</reference>
<evidence type="ECO:0000313" key="1">
    <source>
        <dbReference type="EMBL" id="CAB4241693.1"/>
    </source>
</evidence>
<name>A0A6J5TA71_9CAUD</name>